<reference evidence="1" key="1">
    <citation type="submission" date="2020-05" db="EMBL/GenBank/DDBJ databases">
        <title>Large-scale comparative analyses of tick genomes elucidate their genetic diversity and vector capacities.</title>
        <authorList>
            <person name="Jia N."/>
            <person name="Wang J."/>
            <person name="Shi W."/>
            <person name="Du L."/>
            <person name="Sun Y."/>
            <person name="Zhan W."/>
            <person name="Jiang J."/>
            <person name="Wang Q."/>
            <person name="Zhang B."/>
            <person name="Ji P."/>
            <person name="Sakyi L.B."/>
            <person name="Cui X."/>
            <person name="Yuan T."/>
            <person name="Jiang B."/>
            <person name="Yang W."/>
            <person name="Lam T.T.-Y."/>
            <person name="Chang Q."/>
            <person name="Ding S."/>
            <person name="Wang X."/>
            <person name="Zhu J."/>
            <person name="Ruan X."/>
            <person name="Zhao L."/>
            <person name="Wei J."/>
            <person name="Que T."/>
            <person name="Du C."/>
            <person name="Cheng J."/>
            <person name="Dai P."/>
            <person name="Han X."/>
            <person name="Huang E."/>
            <person name="Gao Y."/>
            <person name="Liu J."/>
            <person name="Shao H."/>
            <person name="Ye R."/>
            <person name="Li L."/>
            <person name="Wei W."/>
            <person name="Wang X."/>
            <person name="Wang C."/>
            <person name="Yang T."/>
            <person name="Huo Q."/>
            <person name="Li W."/>
            <person name="Guo W."/>
            <person name="Chen H."/>
            <person name="Zhou L."/>
            <person name="Ni X."/>
            <person name="Tian J."/>
            <person name="Zhou Y."/>
            <person name="Sheng Y."/>
            <person name="Liu T."/>
            <person name="Pan Y."/>
            <person name="Xia L."/>
            <person name="Li J."/>
            <person name="Zhao F."/>
            <person name="Cao W."/>
        </authorList>
    </citation>
    <scope>NUCLEOTIDE SEQUENCE</scope>
    <source>
        <strain evidence="1">Dsil-2018</strain>
    </source>
</reference>
<comment type="caution">
    <text evidence="1">The sequence shown here is derived from an EMBL/GenBank/DDBJ whole genome shotgun (WGS) entry which is preliminary data.</text>
</comment>
<accession>A0ACB8CBQ6</accession>
<evidence type="ECO:0000313" key="1">
    <source>
        <dbReference type="EMBL" id="KAH7938284.1"/>
    </source>
</evidence>
<organism evidence="1 2">
    <name type="scientific">Dermacentor silvarum</name>
    <name type="common">Tick</name>
    <dbReference type="NCBI Taxonomy" id="543639"/>
    <lineage>
        <taxon>Eukaryota</taxon>
        <taxon>Metazoa</taxon>
        <taxon>Ecdysozoa</taxon>
        <taxon>Arthropoda</taxon>
        <taxon>Chelicerata</taxon>
        <taxon>Arachnida</taxon>
        <taxon>Acari</taxon>
        <taxon>Parasitiformes</taxon>
        <taxon>Ixodida</taxon>
        <taxon>Ixodoidea</taxon>
        <taxon>Ixodidae</taxon>
        <taxon>Rhipicephalinae</taxon>
        <taxon>Dermacentor</taxon>
    </lineage>
</organism>
<dbReference type="Proteomes" id="UP000821865">
    <property type="component" value="Chromosome 8"/>
</dbReference>
<keyword evidence="2" id="KW-1185">Reference proteome</keyword>
<dbReference type="EMBL" id="CM023477">
    <property type="protein sequence ID" value="KAH7938284.1"/>
    <property type="molecule type" value="Genomic_DNA"/>
</dbReference>
<protein>
    <submittedName>
        <fullName evidence="1">Uncharacterized protein</fullName>
    </submittedName>
</protein>
<name>A0ACB8CBQ6_DERSI</name>
<proteinExistence type="predicted"/>
<evidence type="ECO:0000313" key="2">
    <source>
        <dbReference type="Proteomes" id="UP000821865"/>
    </source>
</evidence>
<gene>
    <name evidence="1" type="ORF">HPB49_022077</name>
</gene>
<sequence length="426" mass="46832">MRALLVLACLVISTARVPLQEFSSSKGPLQNVIHLRLPGAEDIIVVGGRNALYKLSAENVSLLATYVTGPEDDSLLCRPSPYYCNHTRPRVDNDNQILLQLPSPHVLACGTISQGMCAVHRPLEGLTVAENMYVGSTINYVASRVSTVAFFGTGDNRNVLFVASTYDGRPPEFHPYAVSARVLDEGNVFRMRSSAARGSSFVNVIGRYKRKHKIRYLHGFSHKGFAYFVAVQKGLQSPMAPETRLARVCENDTSFRTYTEILITCGSGNHQYTNASSAAYGPYTADDGSSDKVLLVAFALHDENGTKNSRSKFAVCLFHMDRVEGEFRDTINNCNDGKQEAARWSRLFNNGDELTCQVYKPRSDDMCLPGINNYIEGVAPLLGTSMVTLRSAVTSLTVTQQNQAIVAWVGDQKGNLHKVISVCPFK</sequence>